<reference evidence="1" key="1">
    <citation type="submission" date="2014-09" db="EMBL/GenBank/DDBJ databases">
        <authorList>
            <person name="Magalhaes I.L.F."/>
            <person name="Oliveira U."/>
            <person name="Santos F.R."/>
            <person name="Vidigal T.H.D.A."/>
            <person name="Brescovit A.D."/>
            <person name="Santos A.J."/>
        </authorList>
    </citation>
    <scope>NUCLEOTIDE SEQUENCE</scope>
    <source>
        <tissue evidence="1">Shoot tissue taken approximately 20 cm above the soil surface</tissue>
    </source>
</reference>
<dbReference type="AlphaFoldDB" id="A0A0A9FTH6"/>
<sequence length="27" mass="3282">MYLPCIVVTYKLKQKIQLQYQPQLVRS</sequence>
<name>A0A0A9FTH6_ARUDO</name>
<dbReference type="EMBL" id="GBRH01184280">
    <property type="protein sequence ID" value="JAE13616.1"/>
    <property type="molecule type" value="Transcribed_RNA"/>
</dbReference>
<protein>
    <submittedName>
        <fullName evidence="1">Uncharacterized protein</fullName>
    </submittedName>
</protein>
<reference evidence="1" key="2">
    <citation type="journal article" date="2015" name="Data Brief">
        <title>Shoot transcriptome of the giant reed, Arundo donax.</title>
        <authorList>
            <person name="Barrero R.A."/>
            <person name="Guerrero F.D."/>
            <person name="Moolhuijzen P."/>
            <person name="Goolsby J.A."/>
            <person name="Tidwell J."/>
            <person name="Bellgard S.E."/>
            <person name="Bellgard M.I."/>
        </authorList>
    </citation>
    <scope>NUCLEOTIDE SEQUENCE</scope>
    <source>
        <tissue evidence="1">Shoot tissue taken approximately 20 cm above the soil surface</tissue>
    </source>
</reference>
<accession>A0A0A9FTH6</accession>
<organism evidence="1">
    <name type="scientific">Arundo donax</name>
    <name type="common">Giant reed</name>
    <name type="synonym">Donax arundinaceus</name>
    <dbReference type="NCBI Taxonomy" id="35708"/>
    <lineage>
        <taxon>Eukaryota</taxon>
        <taxon>Viridiplantae</taxon>
        <taxon>Streptophyta</taxon>
        <taxon>Embryophyta</taxon>
        <taxon>Tracheophyta</taxon>
        <taxon>Spermatophyta</taxon>
        <taxon>Magnoliopsida</taxon>
        <taxon>Liliopsida</taxon>
        <taxon>Poales</taxon>
        <taxon>Poaceae</taxon>
        <taxon>PACMAD clade</taxon>
        <taxon>Arundinoideae</taxon>
        <taxon>Arundineae</taxon>
        <taxon>Arundo</taxon>
    </lineage>
</organism>
<proteinExistence type="predicted"/>
<evidence type="ECO:0000313" key="1">
    <source>
        <dbReference type="EMBL" id="JAE13616.1"/>
    </source>
</evidence>